<dbReference type="InterPro" id="IPR036271">
    <property type="entry name" value="Tet_transcr_reg_TetR-rel_C_sf"/>
</dbReference>
<dbReference type="PROSITE" id="PS50977">
    <property type="entry name" value="HTH_TETR_2"/>
    <property type="match status" value="1"/>
</dbReference>
<dbReference type="Gene3D" id="1.10.357.10">
    <property type="entry name" value="Tetracycline Repressor, domain 2"/>
    <property type="match status" value="1"/>
</dbReference>
<dbReference type="PANTHER" id="PTHR47506">
    <property type="entry name" value="TRANSCRIPTIONAL REGULATORY PROTEIN"/>
    <property type="match status" value="1"/>
</dbReference>
<evidence type="ECO:0000256" key="2">
    <source>
        <dbReference type="ARBA" id="ARBA00023125"/>
    </source>
</evidence>
<keyword evidence="3" id="KW-0804">Transcription</keyword>
<gene>
    <name evidence="6" type="ORF">OG469_09890</name>
</gene>
<sequence>MGRPRAFDEDEAVQAAAGLFAAQGYEGTSVDDLVTGLGVHRGSLYKVFGSKRGLYLAALRRHLDQEVLPVAAALATAPGPAVLLTRAVAAYDGGPAGGFLLLAAAERAPVDPEVAALVEEGLAALDAAVAIVLGAGEPPPGEPADGLAGILGATVLGLRLRARAAGTPPPAEAVLAFAGRLAATLPRPPRRP</sequence>
<proteinExistence type="predicted"/>
<dbReference type="Gene3D" id="1.10.10.60">
    <property type="entry name" value="Homeodomain-like"/>
    <property type="match status" value="1"/>
</dbReference>
<name>A0ABZ1W4W9_9ACTN</name>
<accession>A0ABZ1W4W9</accession>
<dbReference type="SUPFAM" id="SSF48498">
    <property type="entry name" value="Tetracyclin repressor-like, C-terminal domain"/>
    <property type="match status" value="1"/>
</dbReference>
<dbReference type="InterPro" id="IPR001647">
    <property type="entry name" value="HTH_TetR"/>
</dbReference>
<feature type="DNA-binding region" description="H-T-H motif" evidence="4">
    <location>
        <begin position="29"/>
        <end position="48"/>
    </location>
</feature>
<evidence type="ECO:0000256" key="1">
    <source>
        <dbReference type="ARBA" id="ARBA00023015"/>
    </source>
</evidence>
<keyword evidence="1" id="KW-0805">Transcription regulation</keyword>
<dbReference type="InterPro" id="IPR009057">
    <property type="entry name" value="Homeodomain-like_sf"/>
</dbReference>
<dbReference type="Proteomes" id="UP001432014">
    <property type="component" value="Chromosome"/>
</dbReference>
<dbReference type="Pfam" id="PF00440">
    <property type="entry name" value="TetR_N"/>
    <property type="match status" value="1"/>
</dbReference>
<dbReference type="RefSeq" id="WP_329499579.1">
    <property type="nucleotide sequence ID" value="NZ_CP108460.1"/>
</dbReference>
<dbReference type="EMBL" id="CP108482">
    <property type="protein sequence ID" value="WUS55800.1"/>
    <property type="molecule type" value="Genomic_DNA"/>
</dbReference>
<dbReference type="PANTHER" id="PTHR47506:SF1">
    <property type="entry name" value="HTH-TYPE TRANSCRIPTIONAL REGULATOR YJDC"/>
    <property type="match status" value="1"/>
</dbReference>
<organism evidence="6 7">
    <name type="scientific">Kitasatospora herbaricolor</name>
    <dbReference type="NCBI Taxonomy" id="68217"/>
    <lineage>
        <taxon>Bacteria</taxon>
        <taxon>Bacillati</taxon>
        <taxon>Actinomycetota</taxon>
        <taxon>Actinomycetes</taxon>
        <taxon>Kitasatosporales</taxon>
        <taxon>Streptomycetaceae</taxon>
        <taxon>Kitasatospora</taxon>
    </lineage>
</organism>
<evidence type="ECO:0000256" key="4">
    <source>
        <dbReference type="PROSITE-ProRule" id="PRU00335"/>
    </source>
</evidence>
<evidence type="ECO:0000259" key="5">
    <source>
        <dbReference type="PROSITE" id="PS50977"/>
    </source>
</evidence>
<evidence type="ECO:0000313" key="6">
    <source>
        <dbReference type="EMBL" id="WUS55800.1"/>
    </source>
</evidence>
<keyword evidence="7" id="KW-1185">Reference proteome</keyword>
<keyword evidence="2 4" id="KW-0238">DNA-binding</keyword>
<evidence type="ECO:0000256" key="3">
    <source>
        <dbReference type="ARBA" id="ARBA00023163"/>
    </source>
</evidence>
<reference evidence="6 7" key="1">
    <citation type="submission" date="2022-10" db="EMBL/GenBank/DDBJ databases">
        <title>The complete genomes of actinobacterial strains from the NBC collection.</title>
        <authorList>
            <person name="Joergensen T.S."/>
            <person name="Alvarez Arevalo M."/>
            <person name="Sterndorff E.B."/>
            <person name="Faurdal D."/>
            <person name="Vuksanovic O."/>
            <person name="Mourched A.-S."/>
            <person name="Charusanti P."/>
            <person name="Shaw S."/>
            <person name="Blin K."/>
            <person name="Weber T."/>
        </authorList>
    </citation>
    <scope>NUCLEOTIDE SEQUENCE [LARGE SCALE GENOMIC DNA]</scope>
    <source>
        <strain evidence="6 7">NBC_01247</strain>
    </source>
</reference>
<dbReference type="PRINTS" id="PR00455">
    <property type="entry name" value="HTHTETR"/>
</dbReference>
<protein>
    <submittedName>
        <fullName evidence="6">TetR/AcrR family transcriptional regulator</fullName>
    </submittedName>
</protein>
<feature type="domain" description="HTH tetR-type" evidence="5">
    <location>
        <begin position="6"/>
        <end position="66"/>
    </location>
</feature>
<dbReference type="SUPFAM" id="SSF46689">
    <property type="entry name" value="Homeodomain-like"/>
    <property type="match status" value="1"/>
</dbReference>
<evidence type="ECO:0000313" key="7">
    <source>
        <dbReference type="Proteomes" id="UP001432014"/>
    </source>
</evidence>